<evidence type="ECO:0000256" key="4">
    <source>
        <dbReference type="ARBA" id="ARBA00022448"/>
    </source>
</evidence>
<keyword evidence="4" id="KW-0813">Transport</keyword>
<evidence type="ECO:0000256" key="3">
    <source>
        <dbReference type="ARBA" id="ARBA00021563"/>
    </source>
</evidence>
<reference evidence="11 12" key="1">
    <citation type="submission" date="2018-03" db="EMBL/GenBank/DDBJ databases">
        <title>Pantoea intestinalis SRCM103226 isolated form the mealworm.</title>
        <authorList>
            <person name="Jeong D.-Y."/>
            <person name="Kim J.W."/>
        </authorList>
    </citation>
    <scope>NUCLEOTIDE SEQUENCE [LARGE SCALE GENOMIC DNA]</scope>
    <source>
        <strain evidence="11 12">SRCM103226</strain>
    </source>
</reference>
<dbReference type="Proteomes" id="UP000464053">
    <property type="component" value="Chromosome"/>
</dbReference>
<evidence type="ECO:0000256" key="1">
    <source>
        <dbReference type="ARBA" id="ARBA00004533"/>
    </source>
</evidence>
<keyword evidence="12" id="KW-1185">Reference proteome</keyword>
<dbReference type="EMBL" id="CP028271">
    <property type="protein sequence ID" value="QHM70215.1"/>
    <property type="molecule type" value="Genomic_DNA"/>
</dbReference>
<dbReference type="GO" id="GO:0015627">
    <property type="term" value="C:type II protein secretion system complex"/>
    <property type="evidence" value="ECO:0007669"/>
    <property type="project" value="InterPro"/>
</dbReference>
<keyword evidence="7" id="KW-0812">Transmembrane</keyword>
<dbReference type="RefSeq" id="WP_160620174.1">
    <property type="nucleotide sequence ID" value="NZ_CP028271.1"/>
</dbReference>
<dbReference type="Pfam" id="PF01203">
    <property type="entry name" value="T2SSN"/>
    <property type="match status" value="1"/>
</dbReference>
<organism evidence="11 12">
    <name type="scientific">Mixta intestinalis</name>
    <dbReference type="NCBI Taxonomy" id="1615494"/>
    <lineage>
        <taxon>Bacteria</taxon>
        <taxon>Pseudomonadati</taxon>
        <taxon>Pseudomonadota</taxon>
        <taxon>Gammaproteobacteria</taxon>
        <taxon>Enterobacterales</taxon>
        <taxon>Erwiniaceae</taxon>
        <taxon>Mixta</taxon>
    </lineage>
</organism>
<accession>A0A6P1PWS7</accession>
<proteinExistence type="inferred from homology"/>
<dbReference type="GO" id="GO:0005886">
    <property type="term" value="C:plasma membrane"/>
    <property type="evidence" value="ECO:0007669"/>
    <property type="project" value="UniProtKB-SubCell"/>
</dbReference>
<dbReference type="InterPro" id="IPR022792">
    <property type="entry name" value="T2SS_protein-GspN"/>
</dbReference>
<name>A0A6P1PWS7_9GAMM</name>
<keyword evidence="5" id="KW-1003">Cell membrane</keyword>
<dbReference type="GO" id="GO:0015628">
    <property type="term" value="P:protein secretion by the type II secretion system"/>
    <property type="evidence" value="ECO:0007669"/>
    <property type="project" value="InterPro"/>
</dbReference>
<keyword evidence="9" id="KW-0472">Membrane</keyword>
<evidence type="ECO:0000256" key="5">
    <source>
        <dbReference type="ARBA" id="ARBA00022475"/>
    </source>
</evidence>
<gene>
    <name evidence="11" type="primary">outN</name>
    <name evidence="11" type="ORF">C7M51_00476</name>
</gene>
<sequence length="216" mass="24142">MNIWRHALFFLLVYFIALVITAPAALLVRALPAQIQAEDAEGSFWAGSLQRLRWQHLDLHRVTWRWQWGYGLPTIRLTAQGNVGQGAVTLGWNGGWQLSNGRWQASAQKALTLIDMPLPFHGEGELRLTLDRLRFDSAGCQQLKAALAWREAALVMNAQRAVAGEPKLTFSCQPQRLIFALQEPHRLHASGQGSVDRAGNYRFSGRLRAPADLPAQ</sequence>
<evidence type="ECO:0000256" key="10">
    <source>
        <dbReference type="ARBA" id="ARBA00030772"/>
    </source>
</evidence>
<dbReference type="AlphaFoldDB" id="A0A6P1PWS7"/>
<comment type="subcellular location">
    <subcellularLocation>
        <location evidence="1">Cell inner membrane</location>
    </subcellularLocation>
</comment>
<dbReference type="KEGG" id="mint:C7M51_00476"/>
<keyword evidence="8" id="KW-0653">Protein transport</keyword>
<dbReference type="OrthoDB" id="6118198at2"/>
<comment type="similarity">
    <text evidence="2">Belongs to the GSP N family.</text>
</comment>
<evidence type="ECO:0000313" key="11">
    <source>
        <dbReference type="EMBL" id="QHM70215.1"/>
    </source>
</evidence>
<evidence type="ECO:0000256" key="9">
    <source>
        <dbReference type="ARBA" id="ARBA00023136"/>
    </source>
</evidence>
<evidence type="ECO:0000256" key="6">
    <source>
        <dbReference type="ARBA" id="ARBA00022519"/>
    </source>
</evidence>
<evidence type="ECO:0000256" key="7">
    <source>
        <dbReference type="ARBA" id="ARBA00022692"/>
    </source>
</evidence>
<evidence type="ECO:0000256" key="2">
    <source>
        <dbReference type="ARBA" id="ARBA00007208"/>
    </source>
</evidence>
<evidence type="ECO:0000256" key="8">
    <source>
        <dbReference type="ARBA" id="ARBA00022927"/>
    </source>
</evidence>
<evidence type="ECO:0000313" key="12">
    <source>
        <dbReference type="Proteomes" id="UP000464053"/>
    </source>
</evidence>
<protein>
    <recommendedName>
        <fullName evidence="3">Type II secretion system protein N</fullName>
    </recommendedName>
    <alternativeName>
        <fullName evidence="10">General secretion pathway protein N</fullName>
    </alternativeName>
</protein>
<keyword evidence="6" id="KW-0997">Cell inner membrane</keyword>